<dbReference type="AlphaFoldDB" id="A0A7C9HQ97"/>
<accession>A0A7C9HQ97</accession>
<dbReference type="Proteomes" id="UP000483286">
    <property type="component" value="Unassembled WGS sequence"/>
</dbReference>
<proteinExistence type="predicted"/>
<organism evidence="2 3">
    <name type="scientific">Deinococcus arboris</name>
    <dbReference type="NCBI Taxonomy" id="2682977"/>
    <lineage>
        <taxon>Bacteria</taxon>
        <taxon>Thermotogati</taxon>
        <taxon>Deinococcota</taxon>
        <taxon>Deinococci</taxon>
        <taxon>Deinococcales</taxon>
        <taxon>Deinococcaceae</taxon>
        <taxon>Deinococcus</taxon>
    </lineage>
</organism>
<sequence length="92" mass="10546">MTEEEKRACRVCGLLDPPPYFPYGEDGFSWDFDICDCCGVMHGYEDITVEGARAYRQQWLAAGGVWQHPSSQPPPEQWDLQQQLSHIPTPFK</sequence>
<evidence type="ECO:0000313" key="3">
    <source>
        <dbReference type="Proteomes" id="UP000483286"/>
    </source>
</evidence>
<evidence type="ECO:0008006" key="4">
    <source>
        <dbReference type="Google" id="ProtNLM"/>
    </source>
</evidence>
<name>A0A7C9HQ97_9DEIO</name>
<evidence type="ECO:0000313" key="2">
    <source>
        <dbReference type="EMBL" id="MVN85994.1"/>
    </source>
</evidence>
<comment type="caution">
    <text evidence="2">The sequence shown here is derived from an EMBL/GenBank/DDBJ whole genome shotgun (WGS) entry which is preliminary data.</text>
</comment>
<gene>
    <name evidence="2" type="ORF">GO986_04370</name>
</gene>
<feature type="region of interest" description="Disordered" evidence="1">
    <location>
        <begin position="66"/>
        <end position="92"/>
    </location>
</feature>
<reference evidence="2 3" key="1">
    <citation type="submission" date="2019-12" db="EMBL/GenBank/DDBJ databases">
        <title>Deinococcus sp. HMF7620 Genome sequencing and assembly.</title>
        <authorList>
            <person name="Kang H."/>
            <person name="Kim H."/>
            <person name="Joh K."/>
        </authorList>
    </citation>
    <scope>NUCLEOTIDE SEQUENCE [LARGE SCALE GENOMIC DNA]</scope>
    <source>
        <strain evidence="2 3">HMF7620</strain>
    </source>
</reference>
<protein>
    <recommendedName>
        <fullName evidence="4">Cysteine-rich CPCC domain-containing protein</fullName>
    </recommendedName>
</protein>
<keyword evidence="3" id="KW-1185">Reference proteome</keyword>
<evidence type="ECO:0000256" key="1">
    <source>
        <dbReference type="SAM" id="MobiDB-lite"/>
    </source>
</evidence>
<dbReference type="EMBL" id="WQLB01000004">
    <property type="protein sequence ID" value="MVN85994.1"/>
    <property type="molecule type" value="Genomic_DNA"/>
</dbReference>